<dbReference type="InterPro" id="IPR007607">
    <property type="entry name" value="BacA/B"/>
</dbReference>
<dbReference type="AlphaFoldDB" id="A0A4R3JGB4"/>
<feature type="compositionally biased region" description="Basic and acidic residues" evidence="2">
    <location>
        <begin position="1"/>
        <end position="18"/>
    </location>
</feature>
<dbReference type="Pfam" id="PF04519">
    <property type="entry name" value="Bactofilin"/>
    <property type="match status" value="1"/>
</dbReference>
<proteinExistence type="inferred from homology"/>
<feature type="compositionally biased region" description="Low complexity" evidence="2">
    <location>
        <begin position="32"/>
        <end position="50"/>
    </location>
</feature>
<evidence type="ECO:0000313" key="4">
    <source>
        <dbReference type="Proteomes" id="UP000295304"/>
    </source>
</evidence>
<gene>
    <name evidence="3" type="ORF">EDD55_101248</name>
</gene>
<dbReference type="PANTHER" id="PTHR35024:SF4">
    <property type="entry name" value="POLYMER-FORMING CYTOSKELETAL PROTEIN"/>
    <property type="match status" value="1"/>
</dbReference>
<sequence length="190" mass="20261">MFRRKDGEKDVADKKDEGPDIAPTIPLRPFSGKAGPAPHPTAKAPAFAFPPDKESTITHPAPHIPPAPRKPDHRTPIGATESRRLLIPGEVAITGEIVKCEKLIVEGEFRGTAMSARGLLVGERGVFQGEAAVDEAEIIGFFDGALTVREKLLIRAGGRVKGTVRYGRLSIENGGVLSGDTQPLDENGKT</sequence>
<keyword evidence="4" id="KW-1185">Reference proteome</keyword>
<dbReference type="Proteomes" id="UP000295304">
    <property type="component" value="Unassembled WGS sequence"/>
</dbReference>
<dbReference type="EMBL" id="SLZW01000001">
    <property type="protein sequence ID" value="TCS64917.1"/>
    <property type="molecule type" value="Genomic_DNA"/>
</dbReference>
<comment type="caution">
    <text evidence="3">The sequence shown here is derived from an EMBL/GenBank/DDBJ whole genome shotgun (WGS) entry which is preliminary data.</text>
</comment>
<dbReference type="OrthoDB" id="7349510at2"/>
<comment type="similarity">
    <text evidence="1">Belongs to the bactofilin family.</text>
</comment>
<reference evidence="3 4" key="1">
    <citation type="submission" date="2019-03" db="EMBL/GenBank/DDBJ databases">
        <title>Genomic Encyclopedia of Type Strains, Phase IV (KMG-IV): sequencing the most valuable type-strain genomes for metagenomic binning, comparative biology and taxonomic classification.</title>
        <authorList>
            <person name="Goeker M."/>
        </authorList>
    </citation>
    <scope>NUCLEOTIDE SEQUENCE [LARGE SCALE GENOMIC DNA]</scope>
    <source>
        <strain evidence="3 4">DSM 101688</strain>
    </source>
</reference>
<evidence type="ECO:0000313" key="3">
    <source>
        <dbReference type="EMBL" id="TCS64917.1"/>
    </source>
</evidence>
<organism evidence="3 4">
    <name type="scientific">Varunaivibrio sulfuroxidans</name>
    <dbReference type="NCBI Taxonomy" id="1773489"/>
    <lineage>
        <taxon>Bacteria</taxon>
        <taxon>Pseudomonadati</taxon>
        <taxon>Pseudomonadota</taxon>
        <taxon>Alphaproteobacteria</taxon>
        <taxon>Rhodospirillales</taxon>
        <taxon>Magnetovibrionaceae</taxon>
        <taxon>Varunaivibrio</taxon>
    </lineage>
</organism>
<dbReference type="RefSeq" id="WP_132937654.1">
    <property type="nucleotide sequence ID" value="NZ_SLZW01000001.1"/>
</dbReference>
<name>A0A4R3JGB4_9PROT</name>
<dbReference type="PANTHER" id="PTHR35024">
    <property type="entry name" value="HYPOTHETICAL CYTOSOLIC PROTEIN"/>
    <property type="match status" value="1"/>
</dbReference>
<protein>
    <submittedName>
        <fullName evidence="3">Polymer-forming protein</fullName>
    </submittedName>
</protein>
<evidence type="ECO:0000256" key="1">
    <source>
        <dbReference type="ARBA" id="ARBA00044755"/>
    </source>
</evidence>
<feature type="region of interest" description="Disordered" evidence="2">
    <location>
        <begin position="1"/>
        <end position="76"/>
    </location>
</feature>
<evidence type="ECO:0000256" key="2">
    <source>
        <dbReference type="SAM" id="MobiDB-lite"/>
    </source>
</evidence>
<accession>A0A4R3JGB4</accession>